<keyword evidence="2" id="KW-0699">rRNA-binding</keyword>
<dbReference type="Pfam" id="PF00829">
    <property type="entry name" value="Ribosomal_L21p"/>
    <property type="match status" value="1"/>
</dbReference>
<geneLocation type="plastid" evidence="7"/>
<accession>A0A3G1IVR0</accession>
<gene>
    <name evidence="7" type="primary">rpl21</name>
</gene>
<dbReference type="InterPro" id="IPR036164">
    <property type="entry name" value="bL21-like_sf"/>
</dbReference>
<keyword evidence="7" id="KW-0934">Plastid</keyword>
<dbReference type="AlphaFoldDB" id="A0A3G1IVR0"/>
<dbReference type="SUPFAM" id="SSF141091">
    <property type="entry name" value="L21p-like"/>
    <property type="match status" value="1"/>
</dbReference>
<evidence type="ECO:0000313" key="7">
    <source>
        <dbReference type="EMBL" id="ASQ40130.1"/>
    </source>
</evidence>
<reference evidence="7" key="1">
    <citation type="submission" date="2017-05" db="EMBL/GenBank/DDBJ databases">
        <title>Plastid comparative genomics reveals ancient divergence between Glaucophyte genera.</title>
        <authorList>
            <person name="Figueroa-Martinez F.J."/>
            <person name="Jackson C."/>
            <person name="Reyes-Prieto A."/>
        </authorList>
    </citation>
    <scope>NUCLEOTIDE SEQUENCE</scope>
    <source>
        <strain evidence="7">SAG 46.84</strain>
    </source>
</reference>
<dbReference type="GO" id="GO:0003735">
    <property type="term" value="F:structural constituent of ribosome"/>
    <property type="evidence" value="ECO:0007669"/>
    <property type="project" value="InterPro"/>
</dbReference>
<dbReference type="GO" id="GO:0005737">
    <property type="term" value="C:cytoplasm"/>
    <property type="evidence" value="ECO:0007669"/>
    <property type="project" value="UniProtKB-ARBA"/>
</dbReference>
<dbReference type="RefSeq" id="YP_009546106.1">
    <property type="nucleotide sequence ID" value="NC_040153.1"/>
</dbReference>
<organism evidence="7">
    <name type="scientific">Gloeochaete wittrockiana</name>
    <dbReference type="NCBI Taxonomy" id="38269"/>
    <lineage>
        <taxon>Eukaryota</taxon>
        <taxon>Glaucocystophyceae</taxon>
        <taxon>Gloeochaetales</taxon>
        <taxon>Gloeochaetaceae</taxon>
        <taxon>Gloeochaete</taxon>
    </lineage>
</organism>
<keyword evidence="5" id="KW-0687">Ribonucleoprotein</keyword>
<evidence type="ECO:0000256" key="3">
    <source>
        <dbReference type="ARBA" id="ARBA00022884"/>
    </source>
</evidence>
<dbReference type="PANTHER" id="PTHR21349">
    <property type="entry name" value="50S RIBOSOMAL PROTEIN L21"/>
    <property type="match status" value="1"/>
</dbReference>
<comment type="similarity">
    <text evidence="1">Belongs to the bacterial ribosomal protein bL21 family.</text>
</comment>
<dbReference type="InterPro" id="IPR028909">
    <property type="entry name" value="bL21-like"/>
</dbReference>
<dbReference type="EMBL" id="MF167426">
    <property type="protein sequence ID" value="ASQ40130.1"/>
    <property type="molecule type" value="Genomic_DNA"/>
</dbReference>
<dbReference type="RefSeq" id="YP_009546069.1">
    <property type="nucleotide sequence ID" value="NC_040153.1"/>
</dbReference>
<dbReference type="GO" id="GO:0006412">
    <property type="term" value="P:translation"/>
    <property type="evidence" value="ECO:0007669"/>
    <property type="project" value="InterPro"/>
</dbReference>
<evidence type="ECO:0000256" key="6">
    <source>
        <dbReference type="ARBA" id="ARBA00044129"/>
    </source>
</evidence>
<dbReference type="InterPro" id="IPR018258">
    <property type="entry name" value="Ribosomal_bL21_CS"/>
</dbReference>
<protein>
    <recommendedName>
        <fullName evidence="6">Large ribosomal subunit protein bL21m</fullName>
    </recommendedName>
</protein>
<dbReference type="PROSITE" id="PS01169">
    <property type="entry name" value="RIBOSOMAL_L21"/>
    <property type="match status" value="1"/>
</dbReference>
<evidence type="ECO:0000256" key="4">
    <source>
        <dbReference type="ARBA" id="ARBA00022980"/>
    </source>
</evidence>
<dbReference type="GeneID" id="38572554"/>
<evidence type="ECO:0000256" key="2">
    <source>
        <dbReference type="ARBA" id="ARBA00022730"/>
    </source>
</evidence>
<evidence type="ECO:0000256" key="1">
    <source>
        <dbReference type="ARBA" id="ARBA00008563"/>
    </source>
</evidence>
<dbReference type="GO" id="GO:1990904">
    <property type="term" value="C:ribonucleoprotein complex"/>
    <property type="evidence" value="ECO:0007669"/>
    <property type="project" value="UniProtKB-KW"/>
</dbReference>
<name>A0A3G1IVR0_9EUKA</name>
<dbReference type="GO" id="GO:0019843">
    <property type="term" value="F:rRNA binding"/>
    <property type="evidence" value="ECO:0007669"/>
    <property type="project" value="UniProtKB-KW"/>
</dbReference>
<dbReference type="EMBL" id="MF167426">
    <property type="protein sequence ID" value="ASQ40167.1"/>
    <property type="molecule type" value="Genomic_DNA"/>
</dbReference>
<dbReference type="GO" id="GO:0005840">
    <property type="term" value="C:ribosome"/>
    <property type="evidence" value="ECO:0007669"/>
    <property type="project" value="UniProtKB-KW"/>
</dbReference>
<dbReference type="GeneID" id="38572696"/>
<dbReference type="InterPro" id="IPR001787">
    <property type="entry name" value="Ribosomal_bL21"/>
</dbReference>
<keyword evidence="4 7" id="KW-0689">Ribosomal protein</keyword>
<dbReference type="PANTHER" id="PTHR21349:SF0">
    <property type="entry name" value="LARGE RIBOSOMAL SUBUNIT PROTEIN BL21M"/>
    <property type="match status" value="1"/>
</dbReference>
<sequence>MSSNYAIIDSGGKQILVRPGRFYDLNAIPFLSYQKISFNRVLFLHYEDNVLLGKPYIKEASINGVILRHLYAPKLIVYKMRPKKKTRRKQGHRQHLTRILVNSIFFNGQVII</sequence>
<dbReference type="NCBIfam" id="TIGR00061">
    <property type="entry name" value="L21"/>
    <property type="match status" value="1"/>
</dbReference>
<dbReference type="HAMAP" id="MF_01363">
    <property type="entry name" value="Ribosomal_bL21"/>
    <property type="match status" value="1"/>
</dbReference>
<proteinExistence type="inferred from homology"/>
<evidence type="ECO:0000256" key="5">
    <source>
        <dbReference type="ARBA" id="ARBA00023274"/>
    </source>
</evidence>
<keyword evidence="3" id="KW-0694">RNA-binding</keyword>